<accession>A0A7J8ZWK3</accession>
<evidence type="ECO:0008006" key="3">
    <source>
        <dbReference type="Google" id="ProtNLM"/>
    </source>
</evidence>
<proteinExistence type="predicted"/>
<evidence type="ECO:0000313" key="2">
    <source>
        <dbReference type="Proteomes" id="UP000593574"/>
    </source>
</evidence>
<dbReference type="EMBL" id="JABEZV010000007">
    <property type="protein sequence ID" value="MBA0716186.1"/>
    <property type="molecule type" value="Genomic_DNA"/>
</dbReference>
<feature type="non-terminal residue" evidence="1">
    <location>
        <position position="93"/>
    </location>
</feature>
<name>A0A7J8ZWK3_9ROSI</name>
<keyword evidence="2" id="KW-1185">Reference proteome</keyword>
<sequence>MGSCVYLVKNVRDPTITEAYAYLQGVVFANEMGFGEVLVEGDSMTKNWRKKMTHAHYLRNTSSLAKSLGTYFQALGNCNTEAPPTGSNGLVTD</sequence>
<gene>
    <name evidence="1" type="ORF">Golax_015038</name>
</gene>
<dbReference type="AlphaFoldDB" id="A0A7J8ZWK3"/>
<comment type="caution">
    <text evidence="1">The sequence shown here is derived from an EMBL/GenBank/DDBJ whole genome shotgun (WGS) entry which is preliminary data.</text>
</comment>
<dbReference type="Proteomes" id="UP000593574">
    <property type="component" value="Unassembled WGS sequence"/>
</dbReference>
<protein>
    <recommendedName>
        <fullName evidence="3">RNase H type-1 domain-containing protein</fullName>
    </recommendedName>
</protein>
<evidence type="ECO:0000313" key="1">
    <source>
        <dbReference type="EMBL" id="MBA0716186.1"/>
    </source>
</evidence>
<reference evidence="1 2" key="1">
    <citation type="journal article" date="2019" name="Genome Biol. Evol.">
        <title>Insights into the evolution of the New World diploid cottons (Gossypium, subgenus Houzingenia) based on genome sequencing.</title>
        <authorList>
            <person name="Grover C.E."/>
            <person name="Arick M.A. 2nd"/>
            <person name="Thrash A."/>
            <person name="Conover J.L."/>
            <person name="Sanders W.S."/>
            <person name="Peterson D.G."/>
            <person name="Frelichowski J.E."/>
            <person name="Scheffler J.A."/>
            <person name="Scheffler B.E."/>
            <person name="Wendel J.F."/>
        </authorList>
    </citation>
    <scope>NUCLEOTIDE SEQUENCE [LARGE SCALE GENOMIC DNA]</scope>
    <source>
        <strain evidence="1">4</strain>
        <tissue evidence="1">Leaf</tissue>
    </source>
</reference>
<organism evidence="1 2">
    <name type="scientific">Gossypium laxum</name>
    <dbReference type="NCBI Taxonomy" id="34288"/>
    <lineage>
        <taxon>Eukaryota</taxon>
        <taxon>Viridiplantae</taxon>
        <taxon>Streptophyta</taxon>
        <taxon>Embryophyta</taxon>
        <taxon>Tracheophyta</taxon>
        <taxon>Spermatophyta</taxon>
        <taxon>Magnoliopsida</taxon>
        <taxon>eudicotyledons</taxon>
        <taxon>Gunneridae</taxon>
        <taxon>Pentapetalae</taxon>
        <taxon>rosids</taxon>
        <taxon>malvids</taxon>
        <taxon>Malvales</taxon>
        <taxon>Malvaceae</taxon>
        <taxon>Malvoideae</taxon>
        <taxon>Gossypium</taxon>
    </lineage>
</organism>